<dbReference type="EMBL" id="CP045893">
    <property type="protein sequence ID" value="QQP53368.1"/>
    <property type="molecule type" value="Genomic_DNA"/>
</dbReference>
<sequence length="145" mass="16655">MTTLKPDTPEEVLEAKEDLLKSNPLVFNTKTWKAMRGKPKHIHMIDVEEEKKPKPCLVSRPSTHGQPRATIQRKRHGGYQQPAAPHTSRIRADQLRLTPPSPRNTKARSFHPCTRARGQLSVRRAPALSRQARRRTRVHTGLQRR</sequence>
<gene>
    <name evidence="2" type="ORF">FKW44_005833</name>
</gene>
<reference evidence="3" key="1">
    <citation type="submission" date="2021-01" db="EMBL/GenBank/DDBJ databases">
        <title>Caligus Genome Assembly.</title>
        <authorList>
            <person name="Gallardo-Escarate C."/>
        </authorList>
    </citation>
    <scope>NUCLEOTIDE SEQUENCE [LARGE SCALE GENOMIC DNA]</scope>
</reference>
<organism evidence="2 3">
    <name type="scientific">Caligus rogercresseyi</name>
    <name type="common">Sea louse</name>
    <dbReference type="NCBI Taxonomy" id="217165"/>
    <lineage>
        <taxon>Eukaryota</taxon>
        <taxon>Metazoa</taxon>
        <taxon>Ecdysozoa</taxon>
        <taxon>Arthropoda</taxon>
        <taxon>Crustacea</taxon>
        <taxon>Multicrustacea</taxon>
        <taxon>Hexanauplia</taxon>
        <taxon>Copepoda</taxon>
        <taxon>Siphonostomatoida</taxon>
        <taxon>Caligidae</taxon>
        <taxon>Caligus</taxon>
    </lineage>
</organism>
<keyword evidence="3" id="KW-1185">Reference proteome</keyword>
<name>A0A7T8KCH8_CALRO</name>
<feature type="region of interest" description="Disordered" evidence="1">
    <location>
        <begin position="48"/>
        <end position="145"/>
    </location>
</feature>
<accession>A0A7T8KCH8</accession>
<evidence type="ECO:0000313" key="2">
    <source>
        <dbReference type="EMBL" id="QQP53368.1"/>
    </source>
</evidence>
<evidence type="ECO:0000256" key="1">
    <source>
        <dbReference type="SAM" id="MobiDB-lite"/>
    </source>
</evidence>
<protein>
    <submittedName>
        <fullName evidence="2">Uncharacterized protein</fullName>
    </submittedName>
</protein>
<proteinExistence type="predicted"/>
<dbReference type="Proteomes" id="UP000595437">
    <property type="component" value="Chromosome 4"/>
</dbReference>
<feature type="compositionally biased region" description="Basic residues" evidence="1">
    <location>
        <begin position="131"/>
        <end position="145"/>
    </location>
</feature>
<evidence type="ECO:0000313" key="3">
    <source>
        <dbReference type="Proteomes" id="UP000595437"/>
    </source>
</evidence>
<dbReference type="AlphaFoldDB" id="A0A7T8KCH8"/>